<feature type="non-terminal residue" evidence="2">
    <location>
        <position position="1"/>
    </location>
</feature>
<evidence type="ECO:0000313" key="2">
    <source>
        <dbReference type="EMBL" id="CAL4121622.1"/>
    </source>
</evidence>
<feature type="compositionally biased region" description="Polar residues" evidence="1">
    <location>
        <begin position="81"/>
        <end position="102"/>
    </location>
</feature>
<organism evidence="2 3">
    <name type="scientific">Meganyctiphanes norvegica</name>
    <name type="common">Northern krill</name>
    <name type="synonym">Thysanopoda norvegica</name>
    <dbReference type="NCBI Taxonomy" id="48144"/>
    <lineage>
        <taxon>Eukaryota</taxon>
        <taxon>Metazoa</taxon>
        <taxon>Ecdysozoa</taxon>
        <taxon>Arthropoda</taxon>
        <taxon>Crustacea</taxon>
        <taxon>Multicrustacea</taxon>
        <taxon>Malacostraca</taxon>
        <taxon>Eumalacostraca</taxon>
        <taxon>Eucarida</taxon>
        <taxon>Euphausiacea</taxon>
        <taxon>Euphausiidae</taxon>
        <taxon>Meganyctiphanes</taxon>
    </lineage>
</organism>
<keyword evidence="3" id="KW-1185">Reference proteome</keyword>
<proteinExistence type="predicted"/>
<comment type="caution">
    <text evidence="2">The sequence shown here is derived from an EMBL/GenBank/DDBJ whole genome shotgun (WGS) entry which is preliminary data.</text>
</comment>
<gene>
    <name evidence="2" type="ORF">MNOR_LOCUS22504</name>
</gene>
<accession>A0AAV2REL0</accession>
<evidence type="ECO:0000256" key="1">
    <source>
        <dbReference type="SAM" id="MobiDB-lite"/>
    </source>
</evidence>
<feature type="region of interest" description="Disordered" evidence="1">
    <location>
        <begin position="76"/>
        <end position="106"/>
    </location>
</feature>
<dbReference type="EMBL" id="CAXKWB010019013">
    <property type="protein sequence ID" value="CAL4121622.1"/>
    <property type="molecule type" value="Genomic_DNA"/>
</dbReference>
<dbReference type="AlphaFoldDB" id="A0AAV2REL0"/>
<sequence length="285" mass="32302">FGDEEPDFFDTIDCILSKPSSGNVDFIGDGVVINGRSCFHRAPTPQKMKVSFSPNIMEIKRSFSYASLSEDLNGNPDDIITSDNENSNSTKDFSTHSSQVDNENPKCLKKRNSIEILKESKRVFATRIPRLDNKNPKCIRKRNSIEILNESRREFSTHSPKLDNENPKCIKKRNSMEILEEPRREYSEVSPRVDNEKPKCILEEPKSKSYSYSHEYMSDDGFPDDEYPKEYRSENQNVPRRGSLASAVSMASAMGGNASYTGVGCLTFFIAKILHNIRFLSSANV</sequence>
<dbReference type="Proteomes" id="UP001497623">
    <property type="component" value="Unassembled WGS sequence"/>
</dbReference>
<name>A0AAV2REL0_MEGNR</name>
<evidence type="ECO:0000313" key="3">
    <source>
        <dbReference type="Proteomes" id="UP001497623"/>
    </source>
</evidence>
<protein>
    <submittedName>
        <fullName evidence="2">Uncharacterized protein</fullName>
    </submittedName>
</protein>
<reference evidence="2 3" key="1">
    <citation type="submission" date="2024-05" db="EMBL/GenBank/DDBJ databases">
        <authorList>
            <person name="Wallberg A."/>
        </authorList>
    </citation>
    <scope>NUCLEOTIDE SEQUENCE [LARGE SCALE GENOMIC DNA]</scope>
</reference>